<dbReference type="Gene3D" id="1.20.1050.10">
    <property type="match status" value="1"/>
</dbReference>
<proteinExistence type="inferred from homology"/>
<gene>
    <name evidence="4" type="ORF">GX50_01494</name>
</gene>
<dbReference type="Pfam" id="PF00043">
    <property type="entry name" value="GST_C"/>
    <property type="match status" value="1"/>
</dbReference>
<dbReference type="Gene3D" id="3.40.30.10">
    <property type="entry name" value="Glutaredoxin"/>
    <property type="match status" value="1"/>
</dbReference>
<keyword evidence="5" id="KW-1185">Reference proteome</keyword>
<dbReference type="SFLD" id="SFLDS00019">
    <property type="entry name" value="Glutathione_Transferase_(cytos"/>
    <property type="match status" value="1"/>
</dbReference>
<evidence type="ECO:0000313" key="5">
    <source>
        <dbReference type="Proteomes" id="UP000226031"/>
    </source>
</evidence>
<dbReference type="InterPro" id="IPR010987">
    <property type="entry name" value="Glutathione-S-Trfase_C-like"/>
</dbReference>
<name>A0A2B7ZNS4_9EURO</name>
<dbReference type="InterPro" id="IPR004046">
    <property type="entry name" value="GST_C"/>
</dbReference>
<dbReference type="PANTHER" id="PTHR44051">
    <property type="entry name" value="GLUTATHIONE S-TRANSFERASE-RELATED"/>
    <property type="match status" value="1"/>
</dbReference>
<dbReference type="PROSITE" id="PS50405">
    <property type="entry name" value="GST_CTER"/>
    <property type="match status" value="1"/>
</dbReference>
<dbReference type="InterPro" id="IPR004045">
    <property type="entry name" value="Glutathione_S-Trfase_N"/>
</dbReference>
<reference evidence="4 5" key="1">
    <citation type="submission" date="2017-10" db="EMBL/GenBank/DDBJ databases">
        <title>Comparative genomics in systemic dimorphic fungi from Ajellomycetaceae.</title>
        <authorList>
            <person name="Munoz J.F."/>
            <person name="Mcewen J.G."/>
            <person name="Clay O.K."/>
            <person name="Cuomo C.A."/>
        </authorList>
    </citation>
    <scope>NUCLEOTIDE SEQUENCE [LARGE SCALE GENOMIC DNA]</scope>
    <source>
        <strain evidence="4 5">UAMH4076</strain>
    </source>
</reference>
<dbReference type="STRING" id="73230.A0A2B7ZNS4"/>
<dbReference type="PROSITE" id="PS50404">
    <property type="entry name" value="GST_NTER"/>
    <property type="match status" value="1"/>
</dbReference>
<dbReference type="AlphaFoldDB" id="A0A2B7ZNS4"/>
<evidence type="ECO:0000259" key="3">
    <source>
        <dbReference type="PROSITE" id="PS50405"/>
    </source>
</evidence>
<dbReference type="CDD" id="cd03048">
    <property type="entry name" value="GST_N_Ure2p_like"/>
    <property type="match status" value="1"/>
</dbReference>
<feature type="domain" description="GST C-terminal" evidence="3">
    <location>
        <begin position="97"/>
        <end position="249"/>
    </location>
</feature>
<dbReference type="SUPFAM" id="SSF47616">
    <property type="entry name" value="GST C-terminal domain-like"/>
    <property type="match status" value="1"/>
</dbReference>
<dbReference type="PANTHER" id="PTHR44051:SF3">
    <property type="entry name" value="TRANSCRIPTIONAL REGULATOR URE2"/>
    <property type="match status" value="1"/>
</dbReference>
<keyword evidence="4" id="KW-0808">Transferase</keyword>
<dbReference type="SUPFAM" id="SSF52833">
    <property type="entry name" value="Thioredoxin-like"/>
    <property type="match status" value="1"/>
</dbReference>
<organism evidence="4 5">
    <name type="scientific">[Emmonsia] crescens</name>
    <dbReference type="NCBI Taxonomy" id="73230"/>
    <lineage>
        <taxon>Eukaryota</taxon>
        <taxon>Fungi</taxon>
        <taxon>Dikarya</taxon>
        <taxon>Ascomycota</taxon>
        <taxon>Pezizomycotina</taxon>
        <taxon>Eurotiomycetes</taxon>
        <taxon>Eurotiomycetidae</taxon>
        <taxon>Onygenales</taxon>
        <taxon>Ajellomycetaceae</taxon>
        <taxon>Emergomyces</taxon>
    </lineage>
</organism>
<accession>A0A2B7ZNS4</accession>
<dbReference type="VEuPathDB" id="FungiDB:EMCG_04266"/>
<protein>
    <submittedName>
        <fullName evidence="4">Glutathione S-transferase</fullName>
    </submittedName>
</protein>
<comment type="similarity">
    <text evidence="1">Belongs to the GST superfamily.</text>
</comment>
<feature type="domain" description="GST N-terminal" evidence="2">
    <location>
        <begin position="6"/>
        <end position="87"/>
    </location>
</feature>
<dbReference type="GO" id="GO:0016740">
    <property type="term" value="F:transferase activity"/>
    <property type="evidence" value="ECO:0007669"/>
    <property type="project" value="UniProtKB-KW"/>
</dbReference>
<evidence type="ECO:0000259" key="2">
    <source>
        <dbReference type="PROSITE" id="PS50404"/>
    </source>
</evidence>
<comment type="caution">
    <text evidence="4">The sequence shown here is derived from an EMBL/GenBank/DDBJ whole genome shotgun (WGS) entry which is preliminary data.</text>
</comment>
<dbReference type="InterPro" id="IPR036249">
    <property type="entry name" value="Thioredoxin-like_sf"/>
</dbReference>
<dbReference type="InterPro" id="IPR036282">
    <property type="entry name" value="Glutathione-S-Trfase_C_sf"/>
</dbReference>
<dbReference type="SFLD" id="SFLDG00358">
    <property type="entry name" value="Main_(cytGST)"/>
    <property type="match status" value="1"/>
</dbReference>
<dbReference type="InterPro" id="IPR040079">
    <property type="entry name" value="Glutathione_S-Trfase"/>
</dbReference>
<evidence type="ECO:0000313" key="4">
    <source>
        <dbReference type="EMBL" id="PGH35646.1"/>
    </source>
</evidence>
<sequence>MAPPTKPLILHGTLLGPNPFKVALILRELNLPYTVNPLDFADVKTPAVTSLNPNGRIPALTDPNTGLTIWESGAIIEYLVATYDTRAERKLLSFEPGTADHWHAIQWLHFQMSGQGPYFGQAFWFRNNHPEKVPSALERYENEMRRVCGVLDGWLAGELGAGSGEDGGGRERKYLVGEKCSFADLAFIPWQGYVKGLIDAGTYGEFDEKKEFPHMHAWFERLRGREAVKEVFAEKAAAVKEKAEREAKK</sequence>
<dbReference type="EMBL" id="PDND01000018">
    <property type="protein sequence ID" value="PGH35646.1"/>
    <property type="molecule type" value="Genomic_DNA"/>
</dbReference>
<dbReference type="Proteomes" id="UP000226031">
    <property type="component" value="Unassembled WGS sequence"/>
</dbReference>
<dbReference type="Pfam" id="PF13409">
    <property type="entry name" value="GST_N_2"/>
    <property type="match status" value="1"/>
</dbReference>
<evidence type="ECO:0000256" key="1">
    <source>
        <dbReference type="ARBA" id="ARBA00007409"/>
    </source>
</evidence>